<dbReference type="OMA" id="VVDHRSH"/>
<keyword evidence="1" id="KW-0732">Signal</keyword>
<dbReference type="VEuPathDB" id="PiroplasmaDB:TOT_040000841"/>
<reference evidence="2 3" key="1">
    <citation type="journal article" date="2012" name="MBio">
        <title>Comparative genome analysis of three eukaryotic parasites with differing abilities to transform leukocytes reveals key mediators of Theileria-induced leukocyte transformation.</title>
        <authorList>
            <person name="Hayashida K."/>
            <person name="Hara Y."/>
            <person name="Abe T."/>
            <person name="Yamasaki C."/>
            <person name="Toyoda A."/>
            <person name="Kosuge T."/>
            <person name="Suzuki Y."/>
            <person name="Sato Y."/>
            <person name="Kawashima S."/>
            <person name="Katayama T."/>
            <person name="Wakaguri H."/>
            <person name="Inoue N."/>
            <person name="Homma K."/>
            <person name="Tada-Umezaki M."/>
            <person name="Yagi Y."/>
            <person name="Fujii Y."/>
            <person name="Habara T."/>
            <person name="Kanehisa M."/>
            <person name="Watanabe H."/>
            <person name="Ito K."/>
            <person name="Gojobori T."/>
            <person name="Sugawara H."/>
            <person name="Imanishi T."/>
            <person name="Weir W."/>
            <person name="Gardner M."/>
            <person name="Pain A."/>
            <person name="Shiels B."/>
            <person name="Hattori M."/>
            <person name="Nene V."/>
            <person name="Sugimoto C."/>
        </authorList>
    </citation>
    <scope>NUCLEOTIDE SEQUENCE [LARGE SCALE GENOMIC DNA]</scope>
    <source>
        <strain evidence="2 3">Shintoku</strain>
    </source>
</reference>
<dbReference type="KEGG" id="tot:TOT_040000841"/>
<name>J7MF68_THEOR</name>
<evidence type="ECO:0000256" key="1">
    <source>
        <dbReference type="SAM" id="SignalP"/>
    </source>
</evidence>
<dbReference type="EMBL" id="AP011949">
    <property type="protein sequence ID" value="BAM42474.1"/>
    <property type="molecule type" value="Genomic_DNA"/>
</dbReference>
<gene>
    <name evidence="2" type="ORF">TOT_040000841</name>
</gene>
<evidence type="ECO:0000313" key="3">
    <source>
        <dbReference type="Proteomes" id="UP000003786"/>
    </source>
</evidence>
<protein>
    <submittedName>
        <fullName evidence="2">Uncharacterized protein</fullName>
    </submittedName>
</protein>
<keyword evidence="3" id="KW-1185">Reference proteome</keyword>
<sequence length="184" mass="19989">MKAGLSVLSVLVVASVSAAPFVLDADLLRRGSEKLAVLHHVGYLEGEERAATRADSRRLRFVLLVPRLHHLSEFEEGFSSHHVGGTAKHHAFTKLTGGERLLELVGFSDCKTWHAALLRVWNAAAGVVANRFLARDTKDHLVGDLAGLASFVHDHVLGADFAELAKKGLAAHELVLRVRALFPL</sequence>
<dbReference type="eggNOG" id="ENOG502QX2H">
    <property type="taxonomic scope" value="Eukaryota"/>
</dbReference>
<proteinExistence type="predicted"/>
<feature type="chain" id="PRO_5003795895" evidence="1">
    <location>
        <begin position="19"/>
        <end position="184"/>
    </location>
</feature>
<accession>J7MF68</accession>
<evidence type="ECO:0000313" key="2">
    <source>
        <dbReference type="EMBL" id="BAM42474.1"/>
    </source>
</evidence>
<feature type="signal peptide" evidence="1">
    <location>
        <begin position="1"/>
        <end position="18"/>
    </location>
</feature>
<dbReference type="GeneID" id="20716882"/>
<dbReference type="AlphaFoldDB" id="J7MF68"/>
<dbReference type="Proteomes" id="UP000003786">
    <property type="component" value="Chromosome 4"/>
</dbReference>
<organism evidence="2 3">
    <name type="scientific">Theileria orientalis strain Shintoku</name>
    <dbReference type="NCBI Taxonomy" id="869250"/>
    <lineage>
        <taxon>Eukaryota</taxon>
        <taxon>Sar</taxon>
        <taxon>Alveolata</taxon>
        <taxon>Apicomplexa</taxon>
        <taxon>Aconoidasida</taxon>
        <taxon>Piroplasmida</taxon>
        <taxon>Theileriidae</taxon>
        <taxon>Theileria</taxon>
    </lineage>
</organism>
<dbReference type="RefSeq" id="XP_009692775.1">
    <property type="nucleotide sequence ID" value="XM_009694480.1"/>
</dbReference>